<name>A0AAX3W2X2_MAMLE</name>
<keyword evidence="1" id="KW-1133">Transmembrane helix</keyword>
<dbReference type="EMBL" id="CP118848">
    <property type="protein sequence ID" value="WHI59681.1"/>
    <property type="molecule type" value="Genomic_DNA"/>
</dbReference>
<feature type="transmembrane region" description="Helical" evidence="1">
    <location>
        <begin position="12"/>
        <end position="31"/>
    </location>
</feature>
<protein>
    <recommendedName>
        <fullName evidence="4">Membrane protein YkvI</fullName>
    </recommendedName>
</protein>
<dbReference type="AlphaFoldDB" id="A0AAX3W2X2"/>
<organism evidence="2 3">
    <name type="scientific">Mammaliicoccus lentus</name>
    <name type="common">Staphylococcus lentus</name>
    <dbReference type="NCBI Taxonomy" id="42858"/>
    <lineage>
        <taxon>Bacteria</taxon>
        <taxon>Bacillati</taxon>
        <taxon>Bacillota</taxon>
        <taxon>Bacilli</taxon>
        <taxon>Bacillales</taxon>
        <taxon>Staphylococcaceae</taxon>
        <taxon>Mammaliicoccus</taxon>
    </lineage>
</organism>
<gene>
    <name evidence="2" type="ORF">PYH69_13345</name>
</gene>
<feature type="transmembrane region" description="Helical" evidence="1">
    <location>
        <begin position="37"/>
        <end position="56"/>
    </location>
</feature>
<dbReference type="InterPro" id="IPR038728">
    <property type="entry name" value="YkvI-like"/>
</dbReference>
<evidence type="ECO:0000256" key="1">
    <source>
        <dbReference type="SAM" id="Phobius"/>
    </source>
</evidence>
<dbReference type="RefSeq" id="WP_070045186.1">
    <property type="nucleotide sequence ID" value="NZ_CP118848.1"/>
</dbReference>
<dbReference type="PANTHER" id="PTHR37814:SF1">
    <property type="entry name" value="MEMBRANE PROTEIN"/>
    <property type="match status" value="1"/>
</dbReference>
<feature type="transmembrane region" description="Helical" evidence="1">
    <location>
        <begin position="119"/>
        <end position="137"/>
    </location>
</feature>
<feature type="transmembrane region" description="Helical" evidence="1">
    <location>
        <begin position="86"/>
        <end position="107"/>
    </location>
</feature>
<accession>A0AAX3W2X2</accession>
<sequence>MKAHNKESIGIAFAYTGVIVGAGFSTGQELLQFFTNFGLWSIPGVILTAIIVIFVGRQVSKVGYRLDTESYEVSLVNIFGNKLGTIIDYILIFFLYGLSVIMIAGAGSAFQDGFGIEPWLGSLIMTIAVFITLLLNFDNIMKALGSITPFLIVLVLIIAGYHIINPTIPFSEVNEYRQIDRTPTGLWWWDAITYAGLDMATVFSFLTIVGSGASSHKVARRGPLIGGIIIIVLMLLINVGMLVNLKESNEYSLPTLLLAEQIHPILGFCMAIIMMLVIYNTIVGLMYPFLTRFTKAYSKKYLMLLIVGLLFGYGLSFVGFVDLVNFFYPIFGYIGIVISIALFIRWIMNKFTKKKLV</sequence>
<feature type="transmembrane region" description="Helical" evidence="1">
    <location>
        <begin position="191"/>
        <end position="212"/>
    </location>
</feature>
<feature type="transmembrane region" description="Helical" evidence="1">
    <location>
        <begin position="144"/>
        <end position="164"/>
    </location>
</feature>
<reference evidence="2" key="1">
    <citation type="journal article" date="2023" name="Antibiotics">
        <title>Prevalence and Molecular Characterization of Methicillin-Resistant Staphylococci (MRS) and Mammaliicocci (MRM) in Dromedary Camels from Algeria: First Detection of SCCmec-mecC Hybrid in Methicillin-Resistant Mammaliicoccus lentus.</title>
        <authorList>
            <person name="Belhout C."/>
            <person name="Boyen F."/>
            <person name="Vereecke N."/>
            <person name="Theuns S."/>
            <person name="Taibi N."/>
            <person name="Stegger M."/>
            <person name="de la Fe-Rodriguez P.Y."/>
            <person name="Bouayad L."/>
            <person name="Elgroud R."/>
            <person name="Butaye P."/>
        </authorList>
    </citation>
    <scope>NUCLEOTIDE SEQUENCE</scope>
    <source>
        <strain evidence="2">7048</strain>
    </source>
</reference>
<dbReference type="Proteomes" id="UP001223261">
    <property type="component" value="Chromosome"/>
</dbReference>
<dbReference type="PANTHER" id="PTHR37814">
    <property type="entry name" value="CONSERVED MEMBRANE PROTEIN"/>
    <property type="match status" value="1"/>
</dbReference>
<feature type="transmembrane region" description="Helical" evidence="1">
    <location>
        <begin position="224"/>
        <end position="245"/>
    </location>
</feature>
<proteinExistence type="predicted"/>
<evidence type="ECO:0008006" key="4">
    <source>
        <dbReference type="Google" id="ProtNLM"/>
    </source>
</evidence>
<feature type="transmembrane region" description="Helical" evidence="1">
    <location>
        <begin position="326"/>
        <end position="348"/>
    </location>
</feature>
<feature type="transmembrane region" description="Helical" evidence="1">
    <location>
        <begin position="301"/>
        <end position="320"/>
    </location>
</feature>
<evidence type="ECO:0000313" key="2">
    <source>
        <dbReference type="EMBL" id="WHI59681.1"/>
    </source>
</evidence>
<feature type="transmembrane region" description="Helical" evidence="1">
    <location>
        <begin position="265"/>
        <end position="289"/>
    </location>
</feature>
<evidence type="ECO:0000313" key="3">
    <source>
        <dbReference type="Proteomes" id="UP001223261"/>
    </source>
</evidence>
<keyword evidence="1" id="KW-0812">Transmembrane</keyword>
<keyword evidence="1" id="KW-0472">Membrane</keyword>